<evidence type="ECO:0000256" key="1">
    <source>
        <dbReference type="SAM" id="Phobius"/>
    </source>
</evidence>
<feature type="transmembrane region" description="Helical" evidence="1">
    <location>
        <begin position="81"/>
        <end position="100"/>
    </location>
</feature>
<dbReference type="EMBL" id="JAJVCN010000004">
    <property type="protein sequence ID" value="MCE7011117.1"/>
    <property type="molecule type" value="Genomic_DNA"/>
</dbReference>
<feature type="transmembrane region" description="Helical" evidence="1">
    <location>
        <begin position="27"/>
        <end position="45"/>
    </location>
</feature>
<accession>A0ABS8ZTV2</accession>
<keyword evidence="3" id="KW-1185">Reference proteome</keyword>
<keyword evidence="1" id="KW-0812">Transmembrane</keyword>
<dbReference type="Proteomes" id="UP001521150">
    <property type="component" value="Unassembled WGS sequence"/>
</dbReference>
<keyword evidence="1" id="KW-0472">Membrane</keyword>
<dbReference type="RefSeq" id="WP_233733463.1">
    <property type="nucleotide sequence ID" value="NZ_JAJVCN010000004.1"/>
</dbReference>
<sequence>MKRLLSILIAALAAGIAGYIKSGDEPTATAVGLAFAIPIAILVIALPGFKTVVPAAVMVASLLLLGPTNRTQGSNILSDWALLWTVWTISAVVVTGWLVLSRRRKAPRPK</sequence>
<comment type="caution">
    <text evidence="2">The sequence shown here is derived from an EMBL/GenBank/DDBJ whole genome shotgun (WGS) entry which is preliminary data.</text>
</comment>
<name>A0ABS8ZTV2_9PSEU</name>
<keyword evidence="1" id="KW-1133">Transmembrane helix</keyword>
<gene>
    <name evidence="2" type="ORF">LWC34_51185</name>
</gene>
<proteinExistence type="predicted"/>
<organism evidence="2 3">
    <name type="scientific">Kibdelosporangium philippinense</name>
    <dbReference type="NCBI Taxonomy" id="211113"/>
    <lineage>
        <taxon>Bacteria</taxon>
        <taxon>Bacillati</taxon>
        <taxon>Actinomycetota</taxon>
        <taxon>Actinomycetes</taxon>
        <taxon>Pseudonocardiales</taxon>
        <taxon>Pseudonocardiaceae</taxon>
        <taxon>Kibdelosporangium</taxon>
    </lineage>
</organism>
<evidence type="ECO:0000313" key="2">
    <source>
        <dbReference type="EMBL" id="MCE7011117.1"/>
    </source>
</evidence>
<evidence type="ECO:0008006" key="4">
    <source>
        <dbReference type="Google" id="ProtNLM"/>
    </source>
</evidence>
<reference evidence="2 3" key="1">
    <citation type="submission" date="2021-12" db="EMBL/GenBank/DDBJ databases">
        <title>Genome sequence of Kibdelosporangium philippinense ATCC 49844.</title>
        <authorList>
            <person name="Fedorov E.A."/>
            <person name="Omeragic M."/>
            <person name="Shalygina K.F."/>
            <person name="Maclea K.S."/>
        </authorList>
    </citation>
    <scope>NUCLEOTIDE SEQUENCE [LARGE SCALE GENOMIC DNA]</scope>
    <source>
        <strain evidence="2 3">ATCC 49844</strain>
    </source>
</reference>
<evidence type="ECO:0000313" key="3">
    <source>
        <dbReference type="Proteomes" id="UP001521150"/>
    </source>
</evidence>
<protein>
    <recommendedName>
        <fullName evidence="4">SPW repeat-containing protein</fullName>
    </recommendedName>
</protein>